<dbReference type="AlphaFoldDB" id="A0AAD5KNM6"/>
<protein>
    <submittedName>
        <fullName evidence="1">Uncharacterized protein</fullName>
    </submittedName>
</protein>
<proteinExistence type="predicted"/>
<evidence type="ECO:0000313" key="2">
    <source>
        <dbReference type="Proteomes" id="UP000820818"/>
    </source>
</evidence>
<comment type="caution">
    <text evidence="1">The sequence shown here is derived from an EMBL/GenBank/DDBJ whole genome shotgun (WGS) entry which is preliminary data.</text>
</comment>
<accession>A0AAD5KNM6</accession>
<name>A0AAD5KNM6_9CRUS</name>
<dbReference type="EMBL" id="WJBH02000006">
    <property type="protein sequence ID" value="KAI9556821.1"/>
    <property type="molecule type" value="Genomic_DNA"/>
</dbReference>
<sequence>MDRCWEDQYLVDFPLVTGCGRVFKVPCSLKVMRELLTDKTGNKMDLFFKSFFANISMDNPDKALLAMEFLNPAVVGTTIEREHSYSKPAIEDPDDTSYLYEDE</sequence>
<reference evidence="1 2" key="1">
    <citation type="submission" date="2022-05" db="EMBL/GenBank/DDBJ databases">
        <title>A multi-omics perspective on studying reproductive biology in Daphnia sinensis.</title>
        <authorList>
            <person name="Jia J."/>
        </authorList>
    </citation>
    <scope>NUCLEOTIDE SEQUENCE [LARGE SCALE GENOMIC DNA]</scope>
    <source>
        <strain evidence="1 2">WSL</strain>
    </source>
</reference>
<organism evidence="1 2">
    <name type="scientific">Daphnia sinensis</name>
    <dbReference type="NCBI Taxonomy" id="1820382"/>
    <lineage>
        <taxon>Eukaryota</taxon>
        <taxon>Metazoa</taxon>
        <taxon>Ecdysozoa</taxon>
        <taxon>Arthropoda</taxon>
        <taxon>Crustacea</taxon>
        <taxon>Branchiopoda</taxon>
        <taxon>Diplostraca</taxon>
        <taxon>Cladocera</taxon>
        <taxon>Anomopoda</taxon>
        <taxon>Daphniidae</taxon>
        <taxon>Daphnia</taxon>
        <taxon>Daphnia similis group</taxon>
    </lineage>
</organism>
<evidence type="ECO:0000313" key="1">
    <source>
        <dbReference type="EMBL" id="KAI9556821.1"/>
    </source>
</evidence>
<dbReference type="Proteomes" id="UP000820818">
    <property type="component" value="Linkage Group LG6"/>
</dbReference>
<keyword evidence="2" id="KW-1185">Reference proteome</keyword>
<gene>
    <name evidence="1" type="ORF">GHT06_016612</name>
</gene>